<reference evidence="12" key="1">
    <citation type="submission" date="2021-01" db="EMBL/GenBank/DDBJ databases">
        <authorList>
            <person name="Corre E."/>
            <person name="Pelletier E."/>
            <person name="Niang G."/>
            <person name="Scheremetjew M."/>
            <person name="Finn R."/>
            <person name="Kale V."/>
            <person name="Holt S."/>
            <person name="Cochrane G."/>
            <person name="Meng A."/>
            <person name="Brown T."/>
            <person name="Cohen L."/>
        </authorList>
    </citation>
    <scope>NUCLEOTIDE SEQUENCE</scope>
    <source>
        <strain evidence="12">Isolate 1302-5</strain>
    </source>
</reference>
<gene>
    <name evidence="12" type="ORF">OAUR00152_LOCUS43285</name>
</gene>
<dbReference type="PANTHER" id="PTHR22854">
    <property type="entry name" value="TRYPTOPHAN BIOSYNTHESIS PROTEIN"/>
    <property type="match status" value="1"/>
</dbReference>
<evidence type="ECO:0000256" key="8">
    <source>
        <dbReference type="ARBA" id="ARBA00023239"/>
    </source>
</evidence>
<feature type="chain" id="PRO_5031376256" description="indole-3-glycerol-phosphate synthase" evidence="10">
    <location>
        <begin position="24"/>
        <end position="417"/>
    </location>
</feature>
<evidence type="ECO:0000256" key="2">
    <source>
        <dbReference type="ARBA" id="ARBA00004696"/>
    </source>
</evidence>
<dbReference type="EC" id="4.1.1.48" evidence="3"/>
<dbReference type="Pfam" id="PF00218">
    <property type="entry name" value="IGPS"/>
    <property type="match status" value="1"/>
</dbReference>
<feature type="compositionally biased region" description="Basic and acidic residues" evidence="9">
    <location>
        <begin position="132"/>
        <end position="141"/>
    </location>
</feature>
<dbReference type="SUPFAM" id="SSF51366">
    <property type="entry name" value="Ribulose-phoshate binding barrel"/>
    <property type="match status" value="1"/>
</dbReference>
<feature type="domain" description="Indole-3-glycerol phosphate synthase" evidence="11">
    <location>
        <begin position="150"/>
        <end position="371"/>
    </location>
</feature>
<dbReference type="PANTHER" id="PTHR22854:SF2">
    <property type="entry name" value="INDOLE-3-GLYCEROL-PHOSPHATE SYNTHASE"/>
    <property type="match status" value="1"/>
</dbReference>
<sequence length="417" mass="45102">MPASKRSLLTCVCFAFSATVAEAASRRGSAFCSARSISIGRRGQNDFFDREGFTQRLSTTLSYSTPQEDVYAAIHRKEHEMKKVNTQHSKPSDPVRMAVGYAVEGVRKDLKLAKALRRVYDDPDNAANPKAKPRDASEDEREAKLLEHGMKDATMRRGSFVVDIKRKSLSRPGETFAKFDDAGLVADAMVSLGADAAFVNVDYHAYGGDMSELRSAVRAVRAVSDTAAVVMKDIVVDEIQLGLAKEAGADGIVLIASVLGPALENFLDQATCMGLETIVECHTKNEVQAALDALAQNIMVSNYDRISGEYHPDQAYKLAGMFPGSGGPIITLACGGIETTDQMKKLLAVGYDSVVVGKAVMGSTRAPEFIKCVRDRTLLPAEFSQWGLEDVEFDMDGNVMPGPKKGIPSPDDDGVFQ</sequence>
<keyword evidence="5" id="KW-0210">Decarboxylase</keyword>
<dbReference type="Gene3D" id="3.20.20.70">
    <property type="entry name" value="Aldolase class I"/>
    <property type="match status" value="1"/>
</dbReference>
<dbReference type="AlphaFoldDB" id="A0A7S4KDK2"/>
<evidence type="ECO:0000256" key="3">
    <source>
        <dbReference type="ARBA" id="ARBA00012362"/>
    </source>
</evidence>
<dbReference type="EMBL" id="HBKQ01063466">
    <property type="protein sequence ID" value="CAE2291183.1"/>
    <property type="molecule type" value="Transcribed_RNA"/>
</dbReference>
<comment type="pathway">
    <text evidence="2">Amino-acid biosynthesis; L-tryptophan biosynthesis; L-tryptophan from chorismate: step 4/5.</text>
</comment>
<keyword evidence="6" id="KW-0822">Tryptophan biosynthesis</keyword>
<dbReference type="UniPathway" id="UPA00035">
    <property type="reaction ID" value="UER00043"/>
</dbReference>
<dbReference type="GO" id="GO:0004640">
    <property type="term" value="F:phosphoribosylanthranilate isomerase activity"/>
    <property type="evidence" value="ECO:0007669"/>
    <property type="project" value="TreeGrafter"/>
</dbReference>
<evidence type="ECO:0000256" key="5">
    <source>
        <dbReference type="ARBA" id="ARBA00022793"/>
    </source>
</evidence>
<dbReference type="InterPro" id="IPR013785">
    <property type="entry name" value="Aldolase_TIM"/>
</dbReference>
<dbReference type="InterPro" id="IPR013798">
    <property type="entry name" value="Indole-3-glycerol_P_synth_dom"/>
</dbReference>
<evidence type="ECO:0000259" key="11">
    <source>
        <dbReference type="Pfam" id="PF00218"/>
    </source>
</evidence>
<feature type="region of interest" description="Disordered" evidence="9">
    <location>
        <begin position="121"/>
        <end position="141"/>
    </location>
</feature>
<evidence type="ECO:0000256" key="7">
    <source>
        <dbReference type="ARBA" id="ARBA00023141"/>
    </source>
</evidence>
<evidence type="ECO:0000256" key="6">
    <source>
        <dbReference type="ARBA" id="ARBA00022822"/>
    </source>
</evidence>
<keyword evidence="10" id="KW-0732">Signal</keyword>
<name>A0A7S4KDK2_9STRA</name>
<evidence type="ECO:0000256" key="1">
    <source>
        <dbReference type="ARBA" id="ARBA00001633"/>
    </source>
</evidence>
<protein>
    <recommendedName>
        <fullName evidence="3">indole-3-glycerol-phosphate synthase</fullName>
        <ecNumber evidence="3">4.1.1.48</ecNumber>
    </recommendedName>
</protein>
<dbReference type="InterPro" id="IPR045186">
    <property type="entry name" value="Indole-3-glycerol_P_synth"/>
</dbReference>
<dbReference type="FunFam" id="3.20.20.70:FF:000500">
    <property type="entry name" value="Component II, glutamine amidotransferase"/>
    <property type="match status" value="1"/>
</dbReference>
<evidence type="ECO:0000256" key="9">
    <source>
        <dbReference type="SAM" id="MobiDB-lite"/>
    </source>
</evidence>
<organism evidence="12">
    <name type="scientific">Odontella aurita</name>
    <dbReference type="NCBI Taxonomy" id="265563"/>
    <lineage>
        <taxon>Eukaryota</taxon>
        <taxon>Sar</taxon>
        <taxon>Stramenopiles</taxon>
        <taxon>Ochrophyta</taxon>
        <taxon>Bacillariophyta</taxon>
        <taxon>Mediophyceae</taxon>
        <taxon>Biddulphiophycidae</taxon>
        <taxon>Eupodiscales</taxon>
        <taxon>Odontellaceae</taxon>
        <taxon>Odontella</taxon>
    </lineage>
</organism>
<comment type="catalytic activity">
    <reaction evidence="1">
        <text>1-(2-carboxyphenylamino)-1-deoxy-D-ribulose 5-phosphate + H(+) = (1S,2R)-1-C-(indol-3-yl)glycerol 3-phosphate + CO2 + H2O</text>
        <dbReference type="Rhea" id="RHEA:23476"/>
        <dbReference type="ChEBI" id="CHEBI:15377"/>
        <dbReference type="ChEBI" id="CHEBI:15378"/>
        <dbReference type="ChEBI" id="CHEBI:16526"/>
        <dbReference type="ChEBI" id="CHEBI:58613"/>
        <dbReference type="ChEBI" id="CHEBI:58866"/>
        <dbReference type="EC" id="4.1.1.48"/>
    </reaction>
</comment>
<evidence type="ECO:0000256" key="4">
    <source>
        <dbReference type="ARBA" id="ARBA00022605"/>
    </source>
</evidence>
<proteinExistence type="predicted"/>
<keyword evidence="4" id="KW-0028">Amino-acid biosynthesis</keyword>
<keyword evidence="7" id="KW-0057">Aromatic amino acid biosynthesis</keyword>
<feature type="region of interest" description="Disordered" evidence="9">
    <location>
        <begin position="397"/>
        <end position="417"/>
    </location>
</feature>
<dbReference type="GO" id="GO:0004425">
    <property type="term" value="F:indole-3-glycerol-phosphate synthase activity"/>
    <property type="evidence" value="ECO:0007669"/>
    <property type="project" value="UniProtKB-EC"/>
</dbReference>
<evidence type="ECO:0000256" key="10">
    <source>
        <dbReference type="SAM" id="SignalP"/>
    </source>
</evidence>
<dbReference type="InterPro" id="IPR011060">
    <property type="entry name" value="RibuloseP-bd_barrel"/>
</dbReference>
<evidence type="ECO:0000313" key="12">
    <source>
        <dbReference type="EMBL" id="CAE2291183.1"/>
    </source>
</evidence>
<accession>A0A7S4KDK2</accession>
<keyword evidence="8" id="KW-0456">Lyase</keyword>
<dbReference type="GO" id="GO:0000162">
    <property type="term" value="P:L-tryptophan biosynthetic process"/>
    <property type="evidence" value="ECO:0007669"/>
    <property type="project" value="UniProtKB-UniPathway"/>
</dbReference>
<feature type="signal peptide" evidence="10">
    <location>
        <begin position="1"/>
        <end position="23"/>
    </location>
</feature>